<protein>
    <submittedName>
        <fullName evidence="1">Uncharacterized protein</fullName>
    </submittedName>
</protein>
<name>A0ABT9J520_9BACL</name>
<dbReference type="RefSeq" id="WP_305993402.1">
    <property type="nucleotide sequence ID" value="NZ_JAVAMP010000012.1"/>
</dbReference>
<proteinExistence type="predicted"/>
<organism evidence="1 2">
    <name type="scientific">Chengkuizengella axinellae</name>
    <dbReference type="NCBI Taxonomy" id="3064388"/>
    <lineage>
        <taxon>Bacteria</taxon>
        <taxon>Bacillati</taxon>
        <taxon>Bacillota</taxon>
        <taxon>Bacilli</taxon>
        <taxon>Bacillales</taxon>
        <taxon>Paenibacillaceae</taxon>
        <taxon>Chengkuizengella</taxon>
    </lineage>
</organism>
<gene>
    <name evidence="1" type="ORF">Q5Y73_18485</name>
</gene>
<keyword evidence="2" id="KW-1185">Reference proteome</keyword>
<reference evidence="1 2" key="1">
    <citation type="submission" date="2023-08" db="EMBL/GenBank/DDBJ databases">
        <authorList>
            <person name="Park J.-S."/>
        </authorList>
    </citation>
    <scope>NUCLEOTIDE SEQUENCE [LARGE SCALE GENOMIC DNA]</scope>
    <source>
        <strain evidence="1 2">2205SS18-9</strain>
    </source>
</reference>
<comment type="caution">
    <text evidence="1">The sequence shown here is derived from an EMBL/GenBank/DDBJ whole genome shotgun (WGS) entry which is preliminary data.</text>
</comment>
<evidence type="ECO:0000313" key="1">
    <source>
        <dbReference type="EMBL" id="MDP5276090.1"/>
    </source>
</evidence>
<dbReference type="Proteomes" id="UP001231941">
    <property type="component" value="Unassembled WGS sequence"/>
</dbReference>
<evidence type="ECO:0000313" key="2">
    <source>
        <dbReference type="Proteomes" id="UP001231941"/>
    </source>
</evidence>
<accession>A0ABT9J520</accession>
<dbReference type="EMBL" id="JAVAMP010000012">
    <property type="protein sequence ID" value="MDP5276090.1"/>
    <property type="molecule type" value="Genomic_DNA"/>
</dbReference>
<sequence>MSVNIQEIPRFVFDELYKLIGEKTKDKLIKFVLTESNTEHKLAFDNYIQDIINNIFFSNDDVVDLLEIKTNYHRRRQMTKKNWLKQLKKEVDKNGYTPIHAERDVLIEFLESRPADDEIKTAFENIKEPQEFIQSRLLEIEEWAKERNERLTDFPYLEKKQKYQIEKAFENDIVCIICDFLKNSPKNWITHRFKDLIENPVFADGKAKLKGNILFDEEQQSTIVYDEYKMSDNRAVRSFIAVEDGEEVKLDKMFLLDDMDSEIIEHVMENRDERFYTEKSIVFDLRPLLIRVYGNTSKKAYDLATKRLTKIGRFSIEGRTTGANKDTKTTFLYNLFQEVKVTKEEATGRIYAEIKFSDTLHQQFITKQTVQIYSHLIHRLENRLSKILIYAFQKERLDAYLQKCDMKNHFEYTFFSDRIRFRSKRIESNLKLIESSLQEFKEAKILVEDYRRIGNGFEIILTPLTESEKVDFFISPSTSLIQ</sequence>